<comment type="caution">
    <text evidence="5">The sequence shown here is derived from an EMBL/GenBank/DDBJ whole genome shotgun (WGS) entry which is preliminary data.</text>
</comment>
<name>A0A9P6UPU4_9FUNG</name>
<dbReference type="PANTHER" id="PTHR14790:SF15">
    <property type="entry name" value="RECQ-MEDIATED GENOME INSTABILITY PROTEIN 1"/>
    <property type="match status" value="1"/>
</dbReference>
<dbReference type="AlphaFoldDB" id="A0A9P6UPU4"/>
<evidence type="ECO:0000256" key="1">
    <source>
        <dbReference type="ARBA" id="ARBA00006395"/>
    </source>
</evidence>
<dbReference type="PANTHER" id="PTHR14790">
    <property type="entry name" value="RECQ-MEDIATED GENOME INSTABILITY PROTEIN 1 RMI1"/>
    <property type="match status" value="1"/>
</dbReference>
<evidence type="ECO:0000256" key="3">
    <source>
        <dbReference type="SAM" id="MobiDB-lite"/>
    </source>
</evidence>
<evidence type="ECO:0000256" key="2">
    <source>
        <dbReference type="ARBA" id="ARBA00018987"/>
    </source>
</evidence>
<dbReference type="Pfam" id="PF08585">
    <property type="entry name" value="RMI1_N_C"/>
    <property type="match status" value="1"/>
</dbReference>
<dbReference type="GO" id="GO:0000712">
    <property type="term" value="P:resolution of meiotic recombination intermediates"/>
    <property type="evidence" value="ECO:0007669"/>
    <property type="project" value="TreeGrafter"/>
</dbReference>
<evidence type="ECO:0000313" key="5">
    <source>
        <dbReference type="EMBL" id="KAG0314358.1"/>
    </source>
</evidence>
<proteinExistence type="inferred from homology"/>
<feature type="compositionally biased region" description="Acidic residues" evidence="3">
    <location>
        <begin position="523"/>
        <end position="533"/>
    </location>
</feature>
<feature type="region of interest" description="Disordered" evidence="3">
    <location>
        <begin position="369"/>
        <end position="614"/>
    </location>
</feature>
<feature type="region of interest" description="Disordered" evidence="3">
    <location>
        <begin position="228"/>
        <end position="263"/>
    </location>
</feature>
<dbReference type="Proteomes" id="UP000823405">
    <property type="component" value="Unassembled WGS sequence"/>
</dbReference>
<feature type="compositionally biased region" description="Basic and acidic residues" evidence="3">
    <location>
        <begin position="482"/>
        <end position="521"/>
    </location>
</feature>
<reference evidence="5" key="1">
    <citation type="journal article" date="2020" name="Fungal Divers.">
        <title>Resolving the Mortierellaceae phylogeny through synthesis of multi-gene phylogenetics and phylogenomics.</title>
        <authorList>
            <person name="Vandepol N."/>
            <person name="Liber J."/>
            <person name="Desiro A."/>
            <person name="Na H."/>
            <person name="Kennedy M."/>
            <person name="Barry K."/>
            <person name="Grigoriev I.V."/>
            <person name="Miller A.N."/>
            <person name="O'Donnell K."/>
            <person name="Stajich J.E."/>
            <person name="Bonito G."/>
        </authorList>
    </citation>
    <scope>NUCLEOTIDE SEQUENCE</scope>
    <source>
        <strain evidence="5">NVP60</strain>
    </source>
</reference>
<accession>A0A9P6UPU4</accession>
<dbReference type="GO" id="GO:0000724">
    <property type="term" value="P:double-strand break repair via homologous recombination"/>
    <property type="evidence" value="ECO:0007669"/>
    <property type="project" value="TreeGrafter"/>
</dbReference>
<dbReference type="Gene3D" id="2.40.50.770">
    <property type="entry name" value="RecQ-mediated genome instability protein Rmi1, C-terminal domain"/>
    <property type="match status" value="1"/>
</dbReference>
<dbReference type="GO" id="GO:0016604">
    <property type="term" value="C:nuclear body"/>
    <property type="evidence" value="ECO:0007669"/>
    <property type="project" value="TreeGrafter"/>
</dbReference>
<feature type="region of interest" description="Disordered" evidence="3">
    <location>
        <begin position="642"/>
        <end position="698"/>
    </location>
</feature>
<feature type="domain" description="RecQ mediated genome instability protein 1 OB-fold" evidence="4">
    <location>
        <begin position="91"/>
        <end position="201"/>
    </location>
</feature>
<gene>
    <name evidence="5" type="ORF">BGZ97_009358</name>
</gene>
<protein>
    <recommendedName>
        <fullName evidence="2">RecQ-mediated genome instability protein 1</fullName>
    </recommendedName>
</protein>
<dbReference type="EMBL" id="JAAAIN010000448">
    <property type="protein sequence ID" value="KAG0314358.1"/>
    <property type="molecule type" value="Genomic_DNA"/>
</dbReference>
<feature type="compositionally biased region" description="Basic and acidic residues" evidence="3">
    <location>
        <begin position="435"/>
        <end position="452"/>
    </location>
</feature>
<feature type="compositionally biased region" description="Acidic residues" evidence="3">
    <location>
        <begin position="369"/>
        <end position="381"/>
    </location>
</feature>
<keyword evidence="6" id="KW-1185">Reference proteome</keyword>
<evidence type="ECO:0000313" key="6">
    <source>
        <dbReference type="Proteomes" id="UP000823405"/>
    </source>
</evidence>
<comment type="similarity">
    <text evidence="1">Belongs to the RMI1 family.</text>
</comment>
<feature type="compositionally biased region" description="Low complexity" evidence="3">
    <location>
        <begin position="245"/>
        <end position="263"/>
    </location>
</feature>
<organism evidence="5 6">
    <name type="scientific">Linnemannia gamsii</name>
    <dbReference type="NCBI Taxonomy" id="64522"/>
    <lineage>
        <taxon>Eukaryota</taxon>
        <taxon>Fungi</taxon>
        <taxon>Fungi incertae sedis</taxon>
        <taxon>Mucoromycota</taxon>
        <taxon>Mortierellomycotina</taxon>
        <taxon>Mortierellomycetes</taxon>
        <taxon>Mortierellales</taxon>
        <taxon>Mortierellaceae</taxon>
        <taxon>Linnemannia</taxon>
    </lineage>
</organism>
<dbReference type="OrthoDB" id="341511at2759"/>
<dbReference type="InterPro" id="IPR042470">
    <property type="entry name" value="RMI1_N_C_sf"/>
</dbReference>
<feature type="compositionally biased region" description="Low complexity" evidence="3">
    <location>
        <begin position="457"/>
        <end position="467"/>
    </location>
</feature>
<dbReference type="GO" id="GO:0031422">
    <property type="term" value="C:RecQ family helicase-topoisomerase III complex"/>
    <property type="evidence" value="ECO:0007669"/>
    <property type="project" value="TreeGrafter"/>
</dbReference>
<feature type="compositionally biased region" description="Acidic residues" evidence="3">
    <location>
        <begin position="601"/>
        <end position="610"/>
    </location>
</feature>
<sequence>MAFDDLLVRNDVQRMGVNASIDWIRQCITHAQNQGTPDSKLASFILDMYLLADFRTLSPKALLPAATQTPHKQTLFGESGQKDTLGREKGGGAILQIVEIQDIGVSSLKMLEACDAVGVAGDEPGGLQVGKSLPQGNLSLDLTDGTRLIRAVLLEPIFGIAMEMMLGAKIRVRSAEVRHGMLMLSSKNTFLLGGEVASMNEYPRRLVIMNQMKKRLGLPMDAIPGLSQNGANSAPANSVAGRPSTNNNATIAHNNINNNGNDAINITNGTSANTGWKNPQPAVSALDAVPSRTISVPAAQQPISSVVSTSSNKEVPHNPWKVFQRTHNSPSPPPPLHATVQDGGMAYEDEYLRMQREQEPKWDYNQDMEFDNIDMPDDDAGWEVMSQPWMNGGEGSSKPNIAGKSKDSSPPLIATLSPSRRTSFGRKNISLRAPHSQEKDKSRGEWEVDQLPKNKPSSGTRSSGRGNSDSDEHAAAGPSSPEPRDFMTEYRRKLEEQRASLEEQTKRTPVYDDFDQDHQDPFQDQDQEASDDEPINHKKRRTSPDSKNSPDGGHYPSRRRSQSFSTSYWNEEETKVDIKVEPGTLETLSKPGDDGLLSNDKDDDSMEPIEDLGRPETVAVRSLSPPLNIKVEVARTEVNNAVINLSSDDDNDDADGNGKTASRASSGEPASGSQRVQVKQEPGESPGSQRKPVSENYWAPVKQEETLLEFEMDDEDDFGGLAEVIPIIPLVELTQVEHEVRRGQEVKVKARLLKLGKFSLTTTSASIPITLLPADSTGGPRSLDPSVFKLESVLEQRVVETFLQYSIDKFRSLVRVNEAEARQAVGNLRATLLEVELVECQFKGLRLGIPVIRDLTVLSKKSKK</sequence>
<dbReference type="InterPro" id="IPR013894">
    <property type="entry name" value="RMI1_OB"/>
</dbReference>
<evidence type="ECO:0000259" key="4">
    <source>
        <dbReference type="Pfam" id="PF08585"/>
    </source>
</evidence>